<protein>
    <recommendedName>
        <fullName evidence="1">F-box domain-containing protein</fullName>
    </recommendedName>
</protein>
<dbReference type="SUPFAM" id="SSF81383">
    <property type="entry name" value="F-box domain"/>
    <property type="match status" value="1"/>
</dbReference>
<dbReference type="InterPro" id="IPR001810">
    <property type="entry name" value="F-box_dom"/>
</dbReference>
<evidence type="ECO:0000313" key="2">
    <source>
        <dbReference type="EMBL" id="KAK4126897.1"/>
    </source>
</evidence>
<evidence type="ECO:0000313" key="3">
    <source>
        <dbReference type="Proteomes" id="UP001302602"/>
    </source>
</evidence>
<dbReference type="SUPFAM" id="SSF50978">
    <property type="entry name" value="WD40 repeat-like"/>
    <property type="match status" value="1"/>
</dbReference>
<gene>
    <name evidence="2" type="ORF">N657DRAFT_611021</name>
</gene>
<proteinExistence type="predicted"/>
<dbReference type="EMBL" id="MU853224">
    <property type="protein sequence ID" value="KAK4126897.1"/>
    <property type="molecule type" value="Genomic_DNA"/>
</dbReference>
<dbReference type="PROSITE" id="PS50181">
    <property type="entry name" value="FBOX"/>
    <property type="match status" value="1"/>
</dbReference>
<feature type="domain" description="F-box" evidence="1">
    <location>
        <begin position="2"/>
        <end position="51"/>
    </location>
</feature>
<keyword evidence="3" id="KW-1185">Reference proteome</keyword>
<sequence>MAHRIVELPDDILFIILARLDCTRDLRALALSCCRFHHLVENDGWRIFVRTKFPSLSIPSPASGIHAWQQLAESTTWQSRSWDKRSLQFQALLPRVEPRRNGRSQRENRSLFMSVVDAHFDPVSREELVVWGAGESIIARYRQRQGPGKVSKTAWHKLDGKELGLSVGYDDVKTVKIVKHGGERAFITGRHNRQLSLLSAEPDRFGSQITYFRPALDQSVDSYLPSEQETMNSLDILSSGNRTLIAAASNSSLRIYELPESDAAAVAPVTTYHLEDNTPGSNSARLGGARWMENGESIALALAGCKDPLRYVALTPAGWAHHAAAKSERVEKEFGIKYDRTICPNSLEAVHFHSGAKRGTSLLLSSWRDGTIRLQDLRTPSPFDAVYQDNVDPWSNAESLIAYGTERFVAGGSESFTIQIFDFRWPKPYHHTSGLPCLGRRPFPQPHQPFRRRLTPESRSRSQCDHIRNRRCHWHDLARSLYYRPNAKFFFSESIRSLSRSGSSSVWSLARGSDISPNFYMGISGGVIEATLEETPDTLPPDRATVDPNFGFDDWRAAGGGGGGADAAAASGYRARPLVPALMETGDGYSFKGNDRSILLPPLLRYQGPREWAGADEEVGGLRRHHRLDGGYQTEADFLDER</sequence>
<dbReference type="AlphaFoldDB" id="A0AAN6U5S1"/>
<organism evidence="2 3">
    <name type="scientific">Parathielavia appendiculata</name>
    <dbReference type="NCBI Taxonomy" id="2587402"/>
    <lineage>
        <taxon>Eukaryota</taxon>
        <taxon>Fungi</taxon>
        <taxon>Dikarya</taxon>
        <taxon>Ascomycota</taxon>
        <taxon>Pezizomycotina</taxon>
        <taxon>Sordariomycetes</taxon>
        <taxon>Sordariomycetidae</taxon>
        <taxon>Sordariales</taxon>
        <taxon>Chaetomiaceae</taxon>
        <taxon>Parathielavia</taxon>
    </lineage>
</organism>
<reference evidence="2" key="1">
    <citation type="journal article" date="2023" name="Mol. Phylogenet. Evol.">
        <title>Genome-scale phylogeny and comparative genomics of the fungal order Sordariales.</title>
        <authorList>
            <person name="Hensen N."/>
            <person name="Bonometti L."/>
            <person name="Westerberg I."/>
            <person name="Brannstrom I.O."/>
            <person name="Guillou S."/>
            <person name="Cros-Aarteil S."/>
            <person name="Calhoun S."/>
            <person name="Haridas S."/>
            <person name="Kuo A."/>
            <person name="Mondo S."/>
            <person name="Pangilinan J."/>
            <person name="Riley R."/>
            <person name="LaButti K."/>
            <person name="Andreopoulos B."/>
            <person name="Lipzen A."/>
            <person name="Chen C."/>
            <person name="Yan M."/>
            <person name="Daum C."/>
            <person name="Ng V."/>
            <person name="Clum A."/>
            <person name="Steindorff A."/>
            <person name="Ohm R.A."/>
            <person name="Martin F."/>
            <person name="Silar P."/>
            <person name="Natvig D.O."/>
            <person name="Lalanne C."/>
            <person name="Gautier V."/>
            <person name="Ament-Velasquez S.L."/>
            <person name="Kruys A."/>
            <person name="Hutchinson M.I."/>
            <person name="Powell A.J."/>
            <person name="Barry K."/>
            <person name="Miller A.N."/>
            <person name="Grigoriev I.V."/>
            <person name="Debuchy R."/>
            <person name="Gladieux P."/>
            <person name="Hiltunen Thoren M."/>
            <person name="Johannesson H."/>
        </authorList>
    </citation>
    <scope>NUCLEOTIDE SEQUENCE</scope>
    <source>
        <strain evidence="2">CBS 731.68</strain>
    </source>
</reference>
<dbReference type="InterPro" id="IPR015943">
    <property type="entry name" value="WD40/YVTN_repeat-like_dom_sf"/>
</dbReference>
<dbReference type="Pfam" id="PF12937">
    <property type="entry name" value="F-box-like"/>
    <property type="match status" value="1"/>
</dbReference>
<dbReference type="GeneID" id="87827119"/>
<dbReference type="RefSeq" id="XP_062650668.1">
    <property type="nucleotide sequence ID" value="XM_062790349.1"/>
</dbReference>
<dbReference type="InterPro" id="IPR036047">
    <property type="entry name" value="F-box-like_dom_sf"/>
</dbReference>
<dbReference type="InterPro" id="IPR036322">
    <property type="entry name" value="WD40_repeat_dom_sf"/>
</dbReference>
<comment type="caution">
    <text evidence="2">The sequence shown here is derived from an EMBL/GenBank/DDBJ whole genome shotgun (WGS) entry which is preliminary data.</text>
</comment>
<dbReference type="Proteomes" id="UP001302602">
    <property type="component" value="Unassembled WGS sequence"/>
</dbReference>
<dbReference type="CDD" id="cd22159">
    <property type="entry name" value="F-box_AtTIR1-like"/>
    <property type="match status" value="1"/>
</dbReference>
<name>A0AAN6U5S1_9PEZI</name>
<accession>A0AAN6U5S1</accession>
<dbReference type="Gene3D" id="2.130.10.10">
    <property type="entry name" value="YVTN repeat-like/Quinoprotein amine dehydrogenase"/>
    <property type="match status" value="1"/>
</dbReference>
<reference evidence="2" key="2">
    <citation type="submission" date="2023-05" db="EMBL/GenBank/DDBJ databases">
        <authorList>
            <consortium name="Lawrence Berkeley National Laboratory"/>
            <person name="Steindorff A."/>
            <person name="Hensen N."/>
            <person name="Bonometti L."/>
            <person name="Westerberg I."/>
            <person name="Brannstrom I.O."/>
            <person name="Guillou S."/>
            <person name="Cros-Aarteil S."/>
            <person name="Calhoun S."/>
            <person name="Haridas S."/>
            <person name="Kuo A."/>
            <person name="Mondo S."/>
            <person name="Pangilinan J."/>
            <person name="Riley R."/>
            <person name="Labutti K."/>
            <person name="Andreopoulos B."/>
            <person name="Lipzen A."/>
            <person name="Chen C."/>
            <person name="Yanf M."/>
            <person name="Daum C."/>
            <person name="Ng V."/>
            <person name="Clum A."/>
            <person name="Ohm R."/>
            <person name="Martin F."/>
            <person name="Silar P."/>
            <person name="Natvig D."/>
            <person name="Lalanne C."/>
            <person name="Gautier V."/>
            <person name="Ament-Velasquez S.L."/>
            <person name="Kruys A."/>
            <person name="Hutchinson M.I."/>
            <person name="Powell A.J."/>
            <person name="Barry K."/>
            <person name="Miller A.N."/>
            <person name="Grigoriev I.V."/>
            <person name="Debuchy R."/>
            <person name="Gladieux P."/>
            <person name="Thoren M.H."/>
            <person name="Johannesson H."/>
        </authorList>
    </citation>
    <scope>NUCLEOTIDE SEQUENCE</scope>
    <source>
        <strain evidence="2">CBS 731.68</strain>
    </source>
</reference>
<evidence type="ECO:0000259" key="1">
    <source>
        <dbReference type="PROSITE" id="PS50181"/>
    </source>
</evidence>